<dbReference type="InterPro" id="IPR029058">
    <property type="entry name" value="AB_hydrolase_fold"/>
</dbReference>
<feature type="compositionally biased region" description="Low complexity" evidence="4">
    <location>
        <begin position="1242"/>
        <end position="1252"/>
    </location>
</feature>
<dbReference type="InterPro" id="IPR019819">
    <property type="entry name" value="Carboxylesterase_B_CS"/>
</dbReference>
<feature type="region of interest" description="Disordered" evidence="4">
    <location>
        <begin position="1045"/>
        <end position="1080"/>
    </location>
</feature>
<dbReference type="Proteomes" id="UP000594454">
    <property type="component" value="Chromosome 3"/>
</dbReference>
<keyword evidence="5" id="KW-1133">Transmembrane helix</keyword>
<feature type="region of interest" description="Disordered" evidence="4">
    <location>
        <begin position="1157"/>
        <end position="1178"/>
    </location>
</feature>
<feature type="transmembrane region" description="Helical" evidence="5">
    <location>
        <begin position="1098"/>
        <end position="1125"/>
    </location>
</feature>
<evidence type="ECO:0000256" key="4">
    <source>
        <dbReference type="SAM" id="MobiDB-lite"/>
    </source>
</evidence>
<keyword evidence="2" id="KW-0732">Signal</keyword>
<feature type="compositionally biased region" description="Acidic residues" evidence="4">
    <location>
        <begin position="820"/>
        <end position="838"/>
    </location>
</feature>
<feature type="compositionally biased region" description="Pro residues" evidence="4">
    <location>
        <begin position="1408"/>
        <end position="1417"/>
    </location>
</feature>
<dbReference type="PANTHER" id="PTHR43903">
    <property type="entry name" value="NEUROLIGIN"/>
    <property type="match status" value="1"/>
</dbReference>
<keyword evidence="5" id="KW-0812">Transmembrane</keyword>
<feature type="compositionally biased region" description="Polar residues" evidence="4">
    <location>
        <begin position="1337"/>
        <end position="1348"/>
    </location>
</feature>
<protein>
    <recommendedName>
        <fullName evidence="6">Carboxylesterase type B domain-containing protein</fullName>
    </recommendedName>
</protein>
<feature type="compositionally biased region" description="Low complexity" evidence="4">
    <location>
        <begin position="702"/>
        <end position="715"/>
    </location>
</feature>
<feature type="region of interest" description="Disordered" evidence="4">
    <location>
        <begin position="117"/>
        <end position="154"/>
    </location>
</feature>
<keyword evidence="3" id="KW-0325">Glycoprotein</keyword>
<dbReference type="InParanoid" id="A0A7R8UTY6"/>
<proteinExistence type="inferred from homology"/>
<feature type="region of interest" description="Disordered" evidence="4">
    <location>
        <begin position="693"/>
        <end position="715"/>
    </location>
</feature>
<keyword evidence="8" id="KW-1185">Reference proteome</keyword>
<feature type="compositionally biased region" description="Low complexity" evidence="4">
    <location>
        <begin position="572"/>
        <end position="586"/>
    </location>
</feature>
<feature type="compositionally biased region" description="Basic residues" evidence="4">
    <location>
        <begin position="740"/>
        <end position="756"/>
    </location>
</feature>
<dbReference type="Pfam" id="PF00135">
    <property type="entry name" value="COesterase"/>
    <property type="match status" value="1"/>
</dbReference>
<dbReference type="PROSITE" id="PS00941">
    <property type="entry name" value="CARBOXYLESTERASE_B_2"/>
    <property type="match status" value="1"/>
</dbReference>
<dbReference type="OrthoDB" id="3200163at2759"/>
<evidence type="ECO:0000256" key="1">
    <source>
        <dbReference type="ARBA" id="ARBA00005964"/>
    </source>
</evidence>
<dbReference type="SUPFAM" id="SSF53474">
    <property type="entry name" value="alpha/beta-Hydrolases"/>
    <property type="match status" value="1"/>
</dbReference>
<dbReference type="FunCoup" id="A0A7R8UTY6">
    <property type="interactions" value="255"/>
</dbReference>
<dbReference type="Gene3D" id="3.40.50.1820">
    <property type="entry name" value="alpha/beta hydrolase"/>
    <property type="match status" value="1"/>
</dbReference>
<evidence type="ECO:0000313" key="8">
    <source>
        <dbReference type="Proteomes" id="UP000594454"/>
    </source>
</evidence>
<feature type="compositionally biased region" description="Low complexity" evidence="4">
    <location>
        <begin position="1385"/>
        <end position="1396"/>
    </location>
</feature>
<gene>
    <name evidence="7" type="ORF">HERILL_LOCUS8698</name>
</gene>
<feature type="compositionally biased region" description="Polar residues" evidence="4">
    <location>
        <begin position="1048"/>
        <end position="1071"/>
    </location>
</feature>
<comment type="similarity">
    <text evidence="1">Belongs to the type-B carboxylesterase/lipase family.</text>
</comment>
<reference evidence="7 8" key="1">
    <citation type="submission" date="2020-11" db="EMBL/GenBank/DDBJ databases">
        <authorList>
            <person name="Wallbank WR R."/>
            <person name="Pardo Diaz C."/>
            <person name="Kozak K."/>
            <person name="Martin S."/>
            <person name="Jiggins C."/>
            <person name="Moest M."/>
            <person name="Warren A I."/>
            <person name="Generalovic N T."/>
            <person name="Byers J.R.P. K."/>
            <person name="Montejo-Kovacevich G."/>
            <person name="Yen C E."/>
        </authorList>
    </citation>
    <scope>NUCLEOTIDE SEQUENCE [LARGE SCALE GENOMIC DNA]</scope>
</reference>
<feature type="compositionally biased region" description="Basic and acidic residues" evidence="4">
    <location>
        <begin position="809"/>
        <end position="819"/>
    </location>
</feature>
<evidence type="ECO:0000256" key="2">
    <source>
        <dbReference type="ARBA" id="ARBA00022729"/>
    </source>
</evidence>
<feature type="region of interest" description="Disordered" evidence="4">
    <location>
        <begin position="987"/>
        <end position="1032"/>
    </location>
</feature>
<organism evidence="7 8">
    <name type="scientific">Hermetia illucens</name>
    <name type="common">Black soldier fly</name>
    <dbReference type="NCBI Taxonomy" id="343691"/>
    <lineage>
        <taxon>Eukaryota</taxon>
        <taxon>Metazoa</taxon>
        <taxon>Ecdysozoa</taxon>
        <taxon>Arthropoda</taxon>
        <taxon>Hexapoda</taxon>
        <taxon>Insecta</taxon>
        <taxon>Pterygota</taxon>
        <taxon>Neoptera</taxon>
        <taxon>Endopterygota</taxon>
        <taxon>Diptera</taxon>
        <taxon>Brachycera</taxon>
        <taxon>Stratiomyomorpha</taxon>
        <taxon>Stratiomyidae</taxon>
        <taxon>Hermetiinae</taxon>
        <taxon>Hermetia</taxon>
    </lineage>
</organism>
<evidence type="ECO:0000259" key="6">
    <source>
        <dbReference type="Pfam" id="PF00135"/>
    </source>
</evidence>
<evidence type="ECO:0000256" key="5">
    <source>
        <dbReference type="SAM" id="Phobius"/>
    </source>
</evidence>
<feature type="compositionally biased region" description="Low complexity" evidence="4">
    <location>
        <begin position="1320"/>
        <end position="1336"/>
    </location>
</feature>
<feature type="compositionally biased region" description="Polar residues" evidence="4">
    <location>
        <begin position="1285"/>
        <end position="1301"/>
    </location>
</feature>
<evidence type="ECO:0000313" key="7">
    <source>
        <dbReference type="EMBL" id="CAD7085883.1"/>
    </source>
</evidence>
<sequence length="1449" mass="156055">MNVVKTKYGPLRGVVVRSNPTVEAFLGVPYASPPVGSLRYMPPVTPSTWRNTRLADRFSAVCPQVAPVAPSGPEALLEVPRGRLAQLRRLLPLLANQSEDCLYLNLYVPRMLYPTPPSSSGTTGFGGDAGATGPGLGTSSSSTDGIHNIPNDSPEDKPIPAILYIHGESYEWNSGNPYDGSVLAAHGNVIVVTINFRLGVLGFLKTGGKGSAQGNFGLMDLVAGLHWLRENLPAFGGDPNKVTVMGHGTGAALANILIVSPVASDLVHRGVLLSGSALSPWAIQKDPLFVKRRVAEQTGCHGDLLVDDLAPCLRTKSIAELLAVKIDSPRFLPGFAPFIDGTVIVHPSGGAAGPLTLPAGSAIASTSGIELADFPNRELIFGLTTIESYLDLSAQDLEFGFNETRRDRILRTYVRNIYHYHLNEIYAALKNEYTDWERPVRNPMGSRDASLEFLSDGHTAAPLIRLGYLHSLRGGRSYFLHFRHQSGERDFPQRGGSVRGEDVPFCLGLPISPLFPHNYTKQDIKISRILIRYLTNFALTGNPNENPTASVDISHVVHNSKTALVSSSLSLASSLSPHSSPPSMSLVRERTDETEDRKSPLVISSRSQIPSLSTLSSSSESASKLSIEASSPSVIQKHVPSQQYASSLIQHQSLSSATSSISTSVLSAASSTSSVVSISLPLSSASTAETFVVQSTDHRQKQQSSSSSSLSSTSSSSYQLSKFKDTTVFIAPPIHTVIKSKRHAVAAHRRKRKTNKRMPGIQDKHLTKKANNYRKKFLAENGGDGSSFGDRIRKSFPASSSSFLADEGAGDRRISRESDPGEDSPENEDDEDEEETNSDEEHPDHDEDDDEENENNPNSLNNNDDDEDNNSKNSEDVDENGEAGGGSEKFDRFGSSGISTPPRLPFWDTYDAINQLYLEMGNKVEVRNHYRGHKLSMWLSLIPQLHSPGDLAELPMRHHHFMEDSAQYYDGIIRPQIMQRPSFPKAPIQQQNINSGGGSHRQSQSSGTGTRTTTTIPKTDHPGFNVGIPATTECPPNTTIVPTIAATRPQNHQQKTNNPGRESGTGSNSGVISDAGSAGNKQDNNLFRRLASSQFQSYTTALTVTIAVGCFLLLLNVLIFAGIYYQREKRATDAKKKELLREAENLCTSTTNLEKLSGGEGAYPGNGGGGKSSRKSSLQSLTGFNSSGSFGEYSCYDEKIQCKEKHALADICSVELPLKEFKSSGSPAQSNTGSLRRQPAQSNPGSNPSSSNILMYPPSYHHQTQPTTHGHKAMHHYPSPDRQGRSNSGELVTYQQFQKPSVHQHFHQTAHPHHGHQFHAHQGAGATSSATVGTSTEQCNQSTQSEQPKVQDVATSIDERAVGGGSGSENNSERGSSSGGGGSSTGTTLAAGTNSSINDADNMISPGIPEPPPPPKSSAPYQGGILRQPGPPTTPSSNKKRVQIQEISV</sequence>
<feature type="region of interest" description="Disordered" evidence="4">
    <location>
        <begin position="799"/>
        <end position="905"/>
    </location>
</feature>
<feature type="region of interest" description="Disordered" evidence="4">
    <location>
        <begin position="572"/>
        <end position="604"/>
    </location>
</feature>
<feature type="compositionally biased region" description="Gly residues" evidence="4">
    <location>
        <begin position="1158"/>
        <end position="1171"/>
    </location>
</feature>
<dbReference type="InterPro" id="IPR002018">
    <property type="entry name" value="CarbesteraseB"/>
</dbReference>
<dbReference type="InterPro" id="IPR051093">
    <property type="entry name" value="Neuroligin/BSAL"/>
</dbReference>
<feature type="region of interest" description="Disordered" evidence="4">
    <location>
        <begin position="1221"/>
        <end position="1449"/>
    </location>
</feature>
<feature type="domain" description="Carboxylesterase type B" evidence="6">
    <location>
        <begin position="2"/>
        <end position="547"/>
    </location>
</feature>
<evidence type="ECO:0000256" key="3">
    <source>
        <dbReference type="ARBA" id="ARBA00023180"/>
    </source>
</evidence>
<feature type="region of interest" description="Disordered" evidence="4">
    <location>
        <begin position="740"/>
        <end position="770"/>
    </location>
</feature>
<feature type="compositionally biased region" description="Basic residues" evidence="4">
    <location>
        <begin position="1302"/>
        <end position="1319"/>
    </location>
</feature>
<dbReference type="EMBL" id="LR899011">
    <property type="protein sequence ID" value="CAD7085883.1"/>
    <property type="molecule type" value="Genomic_DNA"/>
</dbReference>
<feature type="compositionally biased region" description="Polar residues" evidence="4">
    <location>
        <begin position="1223"/>
        <end position="1241"/>
    </location>
</feature>
<feature type="compositionally biased region" description="Gly residues" evidence="4">
    <location>
        <begin position="123"/>
        <end position="136"/>
    </location>
</feature>
<feature type="compositionally biased region" description="Low complexity" evidence="4">
    <location>
        <begin position="1000"/>
        <end position="1015"/>
    </location>
</feature>
<name>A0A7R8UTY6_HERIL</name>
<accession>A0A7R8UTY6</accession>
<keyword evidence="5" id="KW-0472">Membrane</keyword>
<feature type="compositionally biased region" description="Basic and acidic residues" evidence="4">
    <location>
        <begin position="587"/>
        <end position="599"/>
    </location>
</feature>